<evidence type="ECO:0000313" key="2">
    <source>
        <dbReference type="EMBL" id="KFD71312.1"/>
    </source>
</evidence>
<name>A0A085NPB6_9BILA</name>
<gene>
    <name evidence="1" type="ORF">M513_03562</name>
    <name evidence="2" type="ORF">M514_03562</name>
</gene>
<accession>A0A085NPB6</accession>
<reference evidence="2 3" key="1">
    <citation type="journal article" date="2014" name="Nat. Genet.">
        <title>Genome and transcriptome of the porcine whipworm Trichuris suis.</title>
        <authorList>
            <person name="Jex A.R."/>
            <person name="Nejsum P."/>
            <person name="Schwarz E.M."/>
            <person name="Hu L."/>
            <person name="Young N.D."/>
            <person name="Hall R.S."/>
            <person name="Korhonen P.K."/>
            <person name="Liao S."/>
            <person name="Thamsborg S."/>
            <person name="Xia J."/>
            <person name="Xu P."/>
            <person name="Wang S."/>
            <person name="Scheerlinck J.P."/>
            <person name="Hofmann A."/>
            <person name="Sternberg P.W."/>
            <person name="Wang J."/>
            <person name="Gasser R.B."/>
        </authorList>
    </citation>
    <scope>NUCLEOTIDE SEQUENCE [LARGE SCALE GENOMIC DNA]</scope>
    <source>
        <strain evidence="2">DCEP-RM93F</strain>
        <strain evidence="1">DCEP-RM93M</strain>
    </source>
</reference>
<evidence type="ECO:0000313" key="1">
    <source>
        <dbReference type="EMBL" id="KFD55510.1"/>
    </source>
</evidence>
<dbReference type="Proteomes" id="UP000030758">
    <property type="component" value="Unassembled WGS sequence"/>
</dbReference>
<protein>
    <submittedName>
        <fullName evidence="2">Uncharacterized protein</fullName>
    </submittedName>
</protein>
<dbReference type="EMBL" id="KL367483">
    <property type="protein sequence ID" value="KFD71312.1"/>
    <property type="molecule type" value="Genomic_DNA"/>
</dbReference>
<dbReference type="AlphaFoldDB" id="A0A085NPB6"/>
<dbReference type="Proteomes" id="UP000030764">
    <property type="component" value="Unassembled WGS sequence"/>
</dbReference>
<evidence type="ECO:0000313" key="3">
    <source>
        <dbReference type="Proteomes" id="UP000030764"/>
    </source>
</evidence>
<organism evidence="2">
    <name type="scientific">Trichuris suis</name>
    <name type="common">pig whipworm</name>
    <dbReference type="NCBI Taxonomy" id="68888"/>
    <lineage>
        <taxon>Eukaryota</taxon>
        <taxon>Metazoa</taxon>
        <taxon>Ecdysozoa</taxon>
        <taxon>Nematoda</taxon>
        <taxon>Enoplea</taxon>
        <taxon>Dorylaimia</taxon>
        <taxon>Trichinellida</taxon>
        <taxon>Trichuridae</taxon>
        <taxon>Trichuris</taxon>
    </lineage>
</organism>
<sequence>MADLIDAEEKRLNTPMLGLPFKIDRNDDAFGELSVFHIGSKRRSHAKPGQVFELTGLID</sequence>
<keyword evidence="3" id="KW-1185">Reference proteome</keyword>
<dbReference type="EMBL" id="KL363199">
    <property type="protein sequence ID" value="KFD55510.1"/>
    <property type="molecule type" value="Genomic_DNA"/>
</dbReference>
<proteinExistence type="predicted"/>